<sequence length="782" mass="88969">MTENFAETQLKKYGWSQGQGLGKNCEGRKDPITVIKKNDMRIEIQLVRVNKILFVFNVLMKLGDNSEDWSFEWWDRVYTKTLDNIKVSTTLNGEVNVSKVSKEAIIPRNRVGIISTEESMYSLNLSSSNENDKLLPSSSTARRPFLYDNFVKSLTESSDMNKINNPSTKRMVSNNLDRNHDSDLNEGNKHPIEDLQEDMANIKPNIERKSKKSKNILLKHLNKEENTNKNSKEWRTLSPSQCLIVCTNRDRKWNGYGYKDTFFKFDERGTAFSTGNRYPNFSSKEFHELRPWLEQTLRINLKTICPAQPNIIELPSPNVNHEFYDAIKPQGIMISFAEQDRLSHGHGISTAEIYRLRHGNFARIPDAVIWPETHEQVVIIVKAALKFNVGCIPYGSGSNDVDALECPKENMKRMIVSLDMRQMNRILSLSKENMYVIVEAGTVAQNLEKELRKQGFTLGWDSEMLEFCTVGGIVSLRSNDIKRNMTGDLEHSVINFKMVTPTGTIQRSGIHTSQISSGPNFQLLFGTEGTLGVITELTLKIHFFASQHHYVSIYFPSFHNGLLFLRDIAQKKIIRFSGARLVDEPGLQLVHAFNTTTPTIGSIFYEVIKNFYLKKIKNLEVGKMCLAAILIDGDDIIKLKAYEKKIGEIGKQYGGVIAGYDLGERMFFVSKRLPYLRDFLLDHYAISDRLDATASWTNVEILVEKVKEKITNTCKVQNIRPKPYIGVRIDHIYDTGASITFTYGFNCRNLGDPLGVLRLIEQVALDEILQSNGSVSHNTSGH</sequence>
<comment type="subunit">
    <text evidence="6">Homodimer.</text>
</comment>
<dbReference type="EC" id="2.5.1.26" evidence="3 6"/>
<dbReference type="SUPFAM" id="SSF55103">
    <property type="entry name" value="FAD-linked oxidases, C-terminal domain"/>
    <property type="match status" value="1"/>
</dbReference>
<comment type="similarity">
    <text evidence="2 6">Belongs to the FAD-binding oxidoreductase/transferase type 4 family.</text>
</comment>
<evidence type="ECO:0000313" key="9">
    <source>
        <dbReference type="EMBL" id="CAG8602845.1"/>
    </source>
</evidence>
<comment type="catalytic activity">
    <reaction evidence="6">
        <text>a long chain fatty alcohol + a 1-acylglycerone 3-phosphate = a 1-O-alkylglycerone 3-phosphate + a long-chain fatty acid + H(+)</text>
        <dbReference type="Rhea" id="RHEA:36171"/>
        <dbReference type="ChEBI" id="CHEBI:15378"/>
        <dbReference type="ChEBI" id="CHEBI:17135"/>
        <dbReference type="ChEBI" id="CHEBI:57534"/>
        <dbReference type="ChEBI" id="CHEBI:57560"/>
        <dbReference type="ChEBI" id="CHEBI:73315"/>
        <dbReference type="EC" id="2.5.1.26"/>
    </reaction>
</comment>
<dbReference type="InterPro" id="IPR000467">
    <property type="entry name" value="G_patch_dom"/>
</dbReference>
<comment type="subcellular location">
    <subcellularLocation>
        <location evidence="6">Peroxisome</location>
    </subcellularLocation>
</comment>
<dbReference type="Pfam" id="PF02913">
    <property type="entry name" value="FAD-oxidase_C"/>
    <property type="match status" value="1"/>
</dbReference>
<dbReference type="InterPro" id="IPR016166">
    <property type="entry name" value="FAD-bd_PCMH"/>
</dbReference>
<comment type="cofactor">
    <cofactor evidence="6">
        <name>FAD</name>
        <dbReference type="ChEBI" id="CHEBI:57692"/>
    </cofactor>
</comment>
<keyword evidence="6" id="KW-0444">Lipid biosynthesis</keyword>
<dbReference type="Gene3D" id="3.30.465.10">
    <property type="match status" value="1"/>
</dbReference>
<dbReference type="Gene3D" id="3.30.160.650">
    <property type="match status" value="1"/>
</dbReference>
<dbReference type="SMART" id="SM00443">
    <property type="entry name" value="G_patch"/>
    <property type="match status" value="1"/>
</dbReference>
<accession>A0ABN7UK21</accession>
<keyword evidence="6" id="KW-0443">Lipid metabolism</keyword>
<comment type="function">
    <text evidence="6">Catalyzes the exchange of an acyl for a long-chain alkyl group and the formation of the ether bond in the biosynthesis of ether phospholipids.</text>
</comment>
<dbReference type="InterPro" id="IPR016164">
    <property type="entry name" value="FAD-linked_Oxase-like_C"/>
</dbReference>
<comment type="caution">
    <text evidence="9">The sequence shown here is derived from an EMBL/GenBank/DDBJ whole genome shotgun (WGS) entry which is preliminary data.</text>
</comment>
<keyword evidence="6" id="KW-0576">Peroxisome</keyword>
<evidence type="ECO:0000256" key="6">
    <source>
        <dbReference type="RuleBase" id="RU363113"/>
    </source>
</evidence>
<dbReference type="PROSITE" id="PS50174">
    <property type="entry name" value="G_PATCH"/>
    <property type="match status" value="1"/>
</dbReference>
<dbReference type="InterPro" id="IPR004113">
    <property type="entry name" value="FAD-bd_oxidored_4_C"/>
</dbReference>
<dbReference type="Gene3D" id="3.30.70.3450">
    <property type="match status" value="1"/>
</dbReference>
<dbReference type="Proteomes" id="UP000789901">
    <property type="component" value="Unassembled WGS sequence"/>
</dbReference>
<keyword evidence="5 6" id="KW-0274">FAD</keyword>
<keyword evidence="6" id="KW-0808">Transferase</keyword>
<dbReference type="PANTHER" id="PTHR46568">
    <property type="entry name" value="ALKYLDIHYDROXYACETONEPHOSPHATE SYNTHASE, PEROXISOMAL"/>
    <property type="match status" value="1"/>
</dbReference>
<feature type="domain" description="FAD-binding PCMH-type" evidence="8">
    <location>
        <begin position="361"/>
        <end position="544"/>
    </location>
</feature>
<dbReference type="InterPro" id="IPR036318">
    <property type="entry name" value="FAD-bd_PCMH-like_sf"/>
</dbReference>
<feature type="domain" description="G-patch" evidence="7">
    <location>
        <begin position="2"/>
        <end position="32"/>
    </location>
</feature>
<dbReference type="Pfam" id="PF01585">
    <property type="entry name" value="G-patch"/>
    <property type="match status" value="1"/>
</dbReference>
<protein>
    <recommendedName>
        <fullName evidence="3 6">Alkylglycerone-phosphate synthase</fullName>
        <shortName evidence="6">Alkyl-DHAP synthase</shortName>
        <ecNumber evidence="3 6">2.5.1.26</ecNumber>
    </recommendedName>
</protein>
<dbReference type="InterPro" id="IPR006094">
    <property type="entry name" value="Oxid_FAD_bind_N"/>
</dbReference>
<dbReference type="Pfam" id="PF01565">
    <property type="entry name" value="FAD_binding_4"/>
    <property type="match status" value="1"/>
</dbReference>
<evidence type="ECO:0000256" key="4">
    <source>
        <dbReference type="ARBA" id="ARBA00022630"/>
    </source>
</evidence>
<evidence type="ECO:0000256" key="3">
    <source>
        <dbReference type="ARBA" id="ARBA00012385"/>
    </source>
</evidence>
<evidence type="ECO:0000259" key="8">
    <source>
        <dbReference type="PROSITE" id="PS51387"/>
    </source>
</evidence>
<dbReference type="SUPFAM" id="SSF56176">
    <property type="entry name" value="FAD-binding/transporter-associated domain-like"/>
    <property type="match status" value="1"/>
</dbReference>
<dbReference type="PROSITE" id="PS51387">
    <property type="entry name" value="FAD_PCMH"/>
    <property type="match status" value="1"/>
</dbReference>
<comment type="pathway">
    <text evidence="1 6">Glycerolipid metabolism; ether lipid biosynthesis.</text>
</comment>
<evidence type="ECO:0000256" key="5">
    <source>
        <dbReference type="ARBA" id="ARBA00022827"/>
    </source>
</evidence>
<keyword evidence="10" id="KW-1185">Reference proteome</keyword>
<dbReference type="EMBL" id="CAJVQB010003265">
    <property type="protein sequence ID" value="CAG8602845.1"/>
    <property type="molecule type" value="Genomic_DNA"/>
</dbReference>
<dbReference type="PANTHER" id="PTHR46568:SF1">
    <property type="entry name" value="ALKYLDIHYDROXYACETONEPHOSPHATE SYNTHASE, PEROXISOMAL"/>
    <property type="match status" value="1"/>
</dbReference>
<reference evidence="9 10" key="1">
    <citation type="submission" date="2021-06" db="EMBL/GenBank/DDBJ databases">
        <authorList>
            <person name="Kallberg Y."/>
            <person name="Tangrot J."/>
            <person name="Rosling A."/>
        </authorList>
    </citation>
    <scope>NUCLEOTIDE SEQUENCE [LARGE SCALE GENOMIC DNA]</scope>
    <source>
        <strain evidence="9 10">120-4 pot B 10/14</strain>
    </source>
</reference>
<dbReference type="Gene3D" id="3.30.43.10">
    <property type="entry name" value="Uridine Diphospho-n-acetylenolpyruvylglucosamine Reductase, domain 2"/>
    <property type="match status" value="1"/>
</dbReference>
<dbReference type="InterPro" id="IPR025650">
    <property type="entry name" value="Alkyl-DHAP_Synthase"/>
</dbReference>
<organism evidence="9 10">
    <name type="scientific">Gigaspora margarita</name>
    <dbReference type="NCBI Taxonomy" id="4874"/>
    <lineage>
        <taxon>Eukaryota</taxon>
        <taxon>Fungi</taxon>
        <taxon>Fungi incertae sedis</taxon>
        <taxon>Mucoromycota</taxon>
        <taxon>Glomeromycotina</taxon>
        <taxon>Glomeromycetes</taxon>
        <taxon>Diversisporales</taxon>
        <taxon>Gigasporaceae</taxon>
        <taxon>Gigaspora</taxon>
    </lineage>
</organism>
<name>A0ABN7UK21_GIGMA</name>
<dbReference type="InterPro" id="IPR016169">
    <property type="entry name" value="FAD-bd_PCMH_sub2"/>
</dbReference>
<evidence type="ECO:0000313" key="10">
    <source>
        <dbReference type="Proteomes" id="UP000789901"/>
    </source>
</evidence>
<gene>
    <name evidence="9" type="ORF">GMARGA_LOCUS6972</name>
</gene>
<dbReference type="InterPro" id="IPR016167">
    <property type="entry name" value="FAD-bd_PCMH_sub1"/>
</dbReference>
<evidence type="ECO:0000256" key="1">
    <source>
        <dbReference type="ARBA" id="ARBA00004670"/>
    </source>
</evidence>
<evidence type="ECO:0000256" key="2">
    <source>
        <dbReference type="ARBA" id="ARBA00008000"/>
    </source>
</evidence>
<dbReference type="Gene3D" id="3.30.300.330">
    <property type="match status" value="1"/>
</dbReference>
<keyword evidence="4 6" id="KW-0285">Flavoprotein</keyword>
<proteinExistence type="inferred from homology"/>
<evidence type="ECO:0000259" key="7">
    <source>
        <dbReference type="PROSITE" id="PS50174"/>
    </source>
</evidence>